<dbReference type="InterPro" id="IPR036390">
    <property type="entry name" value="WH_DNA-bd_sf"/>
</dbReference>
<dbReference type="Gene3D" id="3.40.190.290">
    <property type="match status" value="1"/>
</dbReference>
<dbReference type="SUPFAM" id="SSF53850">
    <property type="entry name" value="Periplasmic binding protein-like II"/>
    <property type="match status" value="1"/>
</dbReference>
<keyword evidence="7" id="KW-1185">Reference proteome</keyword>
<dbReference type="Pfam" id="PF03466">
    <property type="entry name" value="LysR_substrate"/>
    <property type="match status" value="1"/>
</dbReference>
<evidence type="ECO:0000256" key="1">
    <source>
        <dbReference type="ARBA" id="ARBA00009437"/>
    </source>
</evidence>
<dbReference type="EMBL" id="QRDP01000004">
    <property type="protein sequence ID" value="RED17068.1"/>
    <property type="molecule type" value="Genomic_DNA"/>
</dbReference>
<evidence type="ECO:0000313" key="6">
    <source>
        <dbReference type="EMBL" id="RED17068.1"/>
    </source>
</evidence>
<accession>A0A3D9FHD8</accession>
<dbReference type="RefSeq" id="WP_116236389.1">
    <property type="nucleotide sequence ID" value="NZ_QRDP01000004.1"/>
</dbReference>
<feature type="domain" description="HTH lysR-type" evidence="5">
    <location>
        <begin position="2"/>
        <end position="59"/>
    </location>
</feature>
<protein>
    <submittedName>
        <fullName evidence="6">LysR family transcriptional regulator</fullName>
    </submittedName>
</protein>
<dbReference type="GO" id="GO:0043565">
    <property type="term" value="F:sequence-specific DNA binding"/>
    <property type="evidence" value="ECO:0007669"/>
    <property type="project" value="TreeGrafter"/>
</dbReference>
<reference evidence="6 7" key="1">
    <citation type="submission" date="2018-07" db="EMBL/GenBank/DDBJ databases">
        <title>Genomic Encyclopedia of Type Strains, Phase IV (KMG-IV): sequencing the most valuable type-strain genomes for metagenomic binning, comparative biology and taxonomic classification.</title>
        <authorList>
            <person name="Goeker M."/>
        </authorList>
    </citation>
    <scope>NUCLEOTIDE SEQUENCE [LARGE SCALE GENOMIC DNA]</scope>
    <source>
        <strain evidence="6 7">DSM 26725</strain>
    </source>
</reference>
<evidence type="ECO:0000259" key="5">
    <source>
        <dbReference type="PROSITE" id="PS50931"/>
    </source>
</evidence>
<dbReference type="InterPro" id="IPR005119">
    <property type="entry name" value="LysR_subst-bd"/>
</dbReference>
<gene>
    <name evidence="6" type="ORF">DFR46_2103</name>
</gene>
<keyword evidence="4" id="KW-0804">Transcription</keyword>
<keyword evidence="3" id="KW-0238">DNA-binding</keyword>
<dbReference type="InterPro" id="IPR058163">
    <property type="entry name" value="LysR-type_TF_proteobact-type"/>
</dbReference>
<comment type="caution">
    <text evidence="6">The sequence shown here is derived from an EMBL/GenBank/DDBJ whole genome shotgun (WGS) entry which is preliminary data.</text>
</comment>
<dbReference type="FunFam" id="1.10.10.10:FF:000001">
    <property type="entry name" value="LysR family transcriptional regulator"/>
    <property type="match status" value="1"/>
</dbReference>
<dbReference type="InterPro" id="IPR036388">
    <property type="entry name" value="WH-like_DNA-bd_sf"/>
</dbReference>
<sequence>MIDWNDLRYFLAVAETGSTLGAGKKLRVSQTTAARRIAALERELGLSLFERSQAGYALTPVGEALLDKAHAVNRAADEFAEAAAAQARDVSGTVKLTTIDIFAETILAPILNKLHQAFPAIRIEIDTSQEPRNLAAGEADIAIRSSSGPKGGGLVGRRIAEDHWTVYCSRGYADAHGLPQTIEAMADHAFVGGGGENFWRPYRQWLLENRLENAVAVHHGTGTGLLSAVRAGVGLAVLPSFFADHDADLIRCLPPRQDDDGSLWLLTHERLRHVPRIRAVLDFLALELRKIALADS</sequence>
<dbReference type="GO" id="GO:0006351">
    <property type="term" value="P:DNA-templated transcription"/>
    <property type="evidence" value="ECO:0007669"/>
    <property type="project" value="TreeGrafter"/>
</dbReference>
<organism evidence="6 7">
    <name type="scientific">Parasphingopyxis lamellibrachiae</name>
    <dbReference type="NCBI Taxonomy" id="680125"/>
    <lineage>
        <taxon>Bacteria</taxon>
        <taxon>Pseudomonadati</taxon>
        <taxon>Pseudomonadota</taxon>
        <taxon>Alphaproteobacteria</taxon>
        <taxon>Sphingomonadales</taxon>
        <taxon>Sphingomonadaceae</taxon>
        <taxon>Parasphingopyxis</taxon>
    </lineage>
</organism>
<dbReference type="InterPro" id="IPR000847">
    <property type="entry name" value="LysR_HTH_N"/>
</dbReference>
<dbReference type="Proteomes" id="UP000256310">
    <property type="component" value="Unassembled WGS sequence"/>
</dbReference>
<dbReference type="OrthoDB" id="9798121at2"/>
<name>A0A3D9FHD8_9SPHN</name>
<evidence type="ECO:0000313" key="7">
    <source>
        <dbReference type="Proteomes" id="UP000256310"/>
    </source>
</evidence>
<dbReference type="PANTHER" id="PTHR30537:SF3">
    <property type="entry name" value="TRANSCRIPTIONAL REGULATORY PROTEIN"/>
    <property type="match status" value="1"/>
</dbReference>
<evidence type="ECO:0000256" key="3">
    <source>
        <dbReference type="ARBA" id="ARBA00023125"/>
    </source>
</evidence>
<dbReference type="SUPFAM" id="SSF46785">
    <property type="entry name" value="Winged helix' DNA-binding domain"/>
    <property type="match status" value="1"/>
</dbReference>
<keyword evidence="2" id="KW-0805">Transcription regulation</keyword>
<evidence type="ECO:0000256" key="2">
    <source>
        <dbReference type="ARBA" id="ARBA00023015"/>
    </source>
</evidence>
<comment type="similarity">
    <text evidence="1">Belongs to the LysR transcriptional regulatory family.</text>
</comment>
<dbReference type="GO" id="GO:0003700">
    <property type="term" value="F:DNA-binding transcription factor activity"/>
    <property type="evidence" value="ECO:0007669"/>
    <property type="project" value="InterPro"/>
</dbReference>
<dbReference type="PROSITE" id="PS50931">
    <property type="entry name" value="HTH_LYSR"/>
    <property type="match status" value="1"/>
</dbReference>
<proteinExistence type="inferred from homology"/>
<dbReference type="Pfam" id="PF00126">
    <property type="entry name" value="HTH_1"/>
    <property type="match status" value="1"/>
</dbReference>
<dbReference type="PANTHER" id="PTHR30537">
    <property type="entry name" value="HTH-TYPE TRANSCRIPTIONAL REGULATOR"/>
    <property type="match status" value="1"/>
</dbReference>
<dbReference type="AlphaFoldDB" id="A0A3D9FHD8"/>
<dbReference type="Gene3D" id="1.10.10.10">
    <property type="entry name" value="Winged helix-like DNA-binding domain superfamily/Winged helix DNA-binding domain"/>
    <property type="match status" value="1"/>
</dbReference>
<evidence type="ECO:0000256" key="4">
    <source>
        <dbReference type="ARBA" id="ARBA00023163"/>
    </source>
</evidence>